<gene>
    <name evidence="2" type="ORF">CQW23_33055</name>
</gene>
<dbReference type="AlphaFoldDB" id="A0A2G2V2X7"/>
<dbReference type="PANTHER" id="PTHR47188">
    <property type="entry name" value="PROTEIN TAR1"/>
    <property type="match status" value="1"/>
</dbReference>
<dbReference type="GO" id="GO:0043457">
    <property type="term" value="P:regulation of cellular respiration"/>
    <property type="evidence" value="ECO:0007669"/>
    <property type="project" value="InterPro"/>
</dbReference>
<evidence type="ECO:0008006" key="4">
    <source>
        <dbReference type="Google" id="ProtNLM"/>
    </source>
</evidence>
<reference evidence="3" key="2">
    <citation type="journal article" date="2017" name="J. Anim. Genet.">
        <title>Multiple reference genome sequences of hot pepper reveal the massive evolution of plant disease resistance genes by retroduplication.</title>
        <authorList>
            <person name="Kim S."/>
            <person name="Park J."/>
            <person name="Yeom S.-I."/>
            <person name="Kim Y.-M."/>
            <person name="Seo E."/>
            <person name="Kim K.-T."/>
            <person name="Kim M.-S."/>
            <person name="Lee J.M."/>
            <person name="Cheong K."/>
            <person name="Shin H.-S."/>
            <person name="Kim S.-B."/>
            <person name="Han K."/>
            <person name="Lee J."/>
            <person name="Park M."/>
            <person name="Lee H.-A."/>
            <person name="Lee H.-Y."/>
            <person name="Lee Y."/>
            <person name="Oh S."/>
            <person name="Lee J.H."/>
            <person name="Choi E."/>
            <person name="Choi E."/>
            <person name="Lee S.E."/>
            <person name="Jeon J."/>
            <person name="Kim H."/>
            <person name="Choi G."/>
            <person name="Song H."/>
            <person name="Lee J."/>
            <person name="Lee S.-C."/>
            <person name="Kwon J.-K."/>
            <person name="Lee H.-Y."/>
            <person name="Koo N."/>
            <person name="Hong Y."/>
            <person name="Kim R.W."/>
            <person name="Kang W.-H."/>
            <person name="Huh J.H."/>
            <person name="Kang B.-C."/>
            <person name="Yang T.-J."/>
            <person name="Lee Y.-H."/>
            <person name="Bennetzen J.L."/>
            <person name="Choi D."/>
        </authorList>
    </citation>
    <scope>NUCLEOTIDE SEQUENCE [LARGE SCALE GENOMIC DNA]</scope>
    <source>
        <strain evidence="3">cv. PBC81</strain>
    </source>
</reference>
<dbReference type="PANTHER" id="PTHR47188:SF1">
    <property type="entry name" value="PROTEIN TAR1"/>
    <property type="match status" value="1"/>
</dbReference>
<dbReference type="Proteomes" id="UP000224567">
    <property type="component" value="Unassembled WGS sequence"/>
</dbReference>
<dbReference type="InterPro" id="IPR044792">
    <property type="entry name" value="TAR1"/>
</dbReference>
<name>A0A2G2V2X7_CAPBA</name>
<sequence>MPEACAAFHNQGDDVPREYREPGLWPPPIHAGLRPESIGGPARRRSTSNRGTSPAPIRSPPDNFKNTLTLFSKSFSSFPRASQPRRTLSASRLARVMSTPCHCSCHEAVLSTSQPRPRQCLCRDSALSMPVSEHVPCHRLRLASVNVMPAPCHRLRLASAYVMPVPCHRLRLANADVMPVPLLHACPRRCHVPVVMSSVQGSLAITPACLSLAHCLSMAHVKANVHLDMAL</sequence>
<dbReference type="EMBL" id="MLFT02000455">
    <property type="protein sequence ID" value="PHT27336.1"/>
    <property type="molecule type" value="Genomic_DNA"/>
</dbReference>
<organism evidence="2 3">
    <name type="scientific">Capsicum baccatum</name>
    <name type="common">Peruvian pepper</name>
    <dbReference type="NCBI Taxonomy" id="33114"/>
    <lineage>
        <taxon>Eukaryota</taxon>
        <taxon>Viridiplantae</taxon>
        <taxon>Streptophyta</taxon>
        <taxon>Embryophyta</taxon>
        <taxon>Tracheophyta</taxon>
        <taxon>Spermatophyta</taxon>
        <taxon>Magnoliopsida</taxon>
        <taxon>eudicotyledons</taxon>
        <taxon>Gunneridae</taxon>
        <taxon>Pentapetalae</taxon>
        <taxon>asterids</taxon>
        <taxon>lamiids</taxon>
        <taxon>Solanales</taxon>
        <taxon>Solanaceae</taxon>
        <taxon>Solanoideae</taxon>
        <taxon>Capsiceae</taxon>
        <taxon>Capsicum</taxon>
    </lineage>
</organism>
<keyword evidence="3" id="KW-1185">Reference proteome</keyword>
<evidence type="ECO:0000313" key="2">
    <source>
        <dbReference type="EMBL" id="PHT27336.1"/>
    </source>
</evidence>
<feature type="compositionally biased region" description="Basic and acidic residues" evidence="1">
    <location>
        <begin position="11"/>
        <end position="21"/>
    </location>
</feature>
<protein>
    <recommendedName>
        <fullName evidence="4">Protein TAR1</fullName>
    </recommendedName>
</protein>
<accession>A0A2G2V2X7</accession>
<reference evidence="2 3" key="1">
    <citation type="journal article" date="2017" name="Genome Biol.">
        <title>New reference genome sequences of hot pepper reveal the massive evolution of plant disease-resistance genes by retroduplication.</title>
        <authorList>
            <person name="Kim S."/>
            <person name="Park J."/>
            <person name="Yeom S.I."/>
            <person name="Kim Y.M."/>
            <person name="Seo E."/>
            <person name="Kim K.T."/>
            <person name="Kim M.S."/>
            <person name="Lee J.M."/>
            <person name="Cheong K."/>
            <person name="Shin H.S."/>
            <person name="Kim S.B."/>
            <person name="Han K."/>
            <person name="Lee J."/>
            <person name="Park M."/>
            <person name="Lee H.A."/>
            <person name="Lee H.Y."/>
            <person name="Lee Y."/>
            <person name="Oh S."/>
            <person name="Lee J.H."/>
            <person name="Choi E."/>
            <person name="Choi E."/>
            <person name="Lee S.E."/>
            <person name="Jeon J."/>
            <person name="Kim H."/>
            <person name="Choi G."/>
            <person name="Song H."/>
            <person name="Lee J."/>
            <person name="Lee S.C."/>
            <person name="Kwon J.K."/>
            <person name="Lee H.Y."/>
            <person name="Koo N."/>
            <person name="Hong Y."/>
            <person name="Kim R.W."/>
            <person name="Kang W.H."/>
            <person name="Huh J.H."/>
            <person name="Kang B.C."/>
            <person name="Yang T.J."/>
            <person name="Lee Y.H."/>
            <person name="Bennetzen J.L."/>
            <person name="Choi D."/>
        </authorList>
    </citation>
    <scope>NUCLEOTIDE SEQUENCE [LARGE SCALE GENOMIC DNA]</scope>
    <source>
        <strain evidence="3">cv. PBC81</strain>
    </source>
</reference>
<evidence type="ECO:0000313" key="3">
    <source>
        <dbReference type="Proteomes" id="UP000224567"/>
    </source>
</evidence>
<feature type="region of interest" description="Disordered" evidence="1">
    <location>
        <begin position="1"/>
        <end position="63"/>
    </location>
</feature>
<evidence type="ECO:0000256" key="1">
    <source>
        <dbReference type="SAM" id="MobiDB-lite"/>
    </source>
</evidence>
<comment type="caution">
    <text evidence="2">The sequence shown here is derived from an EMBL/GenBank/DDBJ whole genome shotgun (WGS) entry which is preliminary data.</text>
</comment>
<proteinExistence type="predicted"/>